<dbReference type="GeneID" id="15803169"/>
<dbReference type="EMBL" id="ACOU01000002">
    <property type="protein sequence ID" value="EKX73805.1"/>
    <property type="molecule type" value="Genomic_DNA"/>
</dbReference>
<gene>
    <name evidence="1" type="ORF">BEWA_038420</name>
</gene>
<name>L1LEZ9_THEEQ</name>
<dbReference type="VEuPathDB" id="PiroplasmaDB:BEWA_038420"/>
<accession>L1LEZ9</accession>
<reference evidence="1 2" key="1">
    <citation type="journal article" date="2012" name="BMC Genomics">
        <title>Comparative genomic analysis and phylogenetic position of Theileria equi.</title>
        <authorList>
            <person name="Kappmeyer L.S."/>
            <person name="Thiagarajan M."/>
            <person name="Herndon D.R."/>
            <person name="Ramsay J.D."/>
            <person name="Caler E."/>
            <person name="Djikeng A."/>
            <person name="Gillespie J.J."/>
            <person name="Lau A.O."/>
            <person name="Roalson E.H."/>
            <person name="Silva J.C."/>
            <person name="Silva M.G."/>
            <person name="Suarez C.E."/>
            <person name="Ueti M.W."/>
            <person name="Nene V.M."/>
            <person name="Mealey R.H."/>
            <person name="Knowles D.P."/>
            <person name="Brayton K.A."/>
        </authorList>
    </citation>
    <scope>NUCLEOTIDE SEQUENCE [LARGE SCALE GENOMIC DNA]</scope>
    <source>
        <strain evidence="1 2">WA</strain>
    </source>
</reference>
<organism evidence="1 2">
    <name type="scientific">Theileria equi strain WA</name>
    <dbReference type="NCBI Taxonomy" id="1537102"/>
    <lineage>
        <taxon>Eukaryota</taxon>
        <taxon>Sar</taxon>
        <taxon>Alveolata</taxon>
        <taxon>Apicomplexa</taxon>
        <taxon>Aconoidasida</taxon>
        <taxon>Piroplasmida</taxon>
        <taxon>Theileriidae</taxon>
        <taxon>Theileria</taxon>
    </lineage>
</organism>
<dbReference type="AlphaFoldDB" id="L1LEZ9"/>
<comment type="caution">
    <text evidence="1">The sequence shown here is derived from an EMBL/GenBank/DDBJ whole genome shotgun (WGS) entry which is preliminary data.</text>
</comment>
<protein>
    <submittedName>
        <fullName evidence="1">Uncharacterized protein</fullName>
    </submittedName>
</protein>
<keyword evidence="2" id="KW-1185">Reference proteome</keyword>
<sequence length="88" mass="9813">MINFVPSSIAWPSKKLLPCKKKRSHKCMFYEPEKARINHGCDNSVCLCLALDRNADGPIGVAPVKQPGFIIKYPLYKESQHNGTVIVA</sequence>
<dbReference type="RefSeq" id="XP_004833257.1">
    <property type="nucleotide sequence ID" value="XM_004833200.1"/>
</dbReference>
<proteinExistence type="predicted"/>
<evidence type="ECO:0000313" key="2">
    <source>
        <dbReference type="Proteomes" id="UP000031512"/>
    </source>
</evidence>
<dbReference type="Proteomes" id="UP000031512">
    <property type="component" value="Unassembled WGS sequence"/>
</dbReference>
<dbReference type="KEGG" id="beq:BEWA_038420"/>
<evidence type="ECO:0000313" key="1">
    <source>
        <dbReference type="EMBL" id="EKX73805.1"/>
    </source>
</evidence>